<evidence type="ECO:0000256" key="12">
    <source>
        <dbReference type="PROSITE-ProRule" id="PRU00277"/>
    </source>
</evidence>
<dbReference type="Pfam" id="PF05697">
    <property type="entry name" value="Trigger_N"/>
    <property type="match status" value="1"/>
</dbReference>
<evidence type="ECO:0000256" key="4">
    <source>
        <dbReference type="ARBA" id="ARBA00016902"/>
    </source>
</evidence>
<dbReference type="GO" id="GO:0044183">
    <property type="term" value="F:protein folding chaperone"/>
    <property type="evidence" value="ECO:0007669"/>
    <property type="project" value="TreeGrafter"/>
</dbReference>
<evidence type="ECO:0000256" key="11">
    <source>
        <dbReference type="HAMAP-Rule" id="MF_00303"/>
    </source>
</evidence>
<sequence length="436" mass="48495">MQVSVENTSALERRMTIGVPAERIEAEVNKRLQQTALKAKIPGFRPGKVPMSVIRQRYEADARQEALGNVIQASFYEAIVEQKLNPAGAPAVEPKVFEKGKDLEYVATFEVFPEFQVAGFEGIAIERLQADVADADLDNMLEILRKQNTRFEKAERDAQDGDQLNIDFVGKVDGEAFAGGSAKGTQLVLGSNRMIPGFETGLVGAKAGEERVLNLTFPADYQNLDLAGKEAEFTVTVNSISEPKLPELNDDFFTLFGIKEGGLEGFRTEVRKNMERELRQAIKSKVKNQVMEGLLAGNPIEVPKALLSNEVDRLRVQAVQQFGGNIKPDQLPAELFEEQAKRRVVLGLIVAEVVKQFELKPDEARVRELIQEMASAYQEPEQVVSWYYKNDQQLNEVRSVVLEEQVVDTVLQKANVTDKQVSYEEAVKPAEAPQAA</sequence>
<evidence type="ECO:0000313" key="15">
    <source>
        <dbReference type="EMBL" id="RJG08743.1"/>
    </source>
</evidence>
<keyword evidence="5 11" id="KW-0132">Cell division</keyword>
<name>A0A418X8P0_9PSED</name>
<comment type="subcellular location">
    <subcellularLocation>
        <location evidence="11">Cytoplasm</location>
    </subcellularLocation>
    <text evidence="11">About half TF is bound to the ribosome near the polypeptide exit tunnel while the other half is free in the cytoplasm.</text>
</comment>
<dbReference type="GO" id="GO:0005737">
    <property type="term" value="C:cytoplasm"/>
    <property type="evidence" value="ECO:0007669"/>
    <property type="project" value="UniProtKB-SubCell"/>
</dbReference>
<dbReference type="InterPro" id="IPR037041">
    <property type="entry name" value="Trigger_fac_C_sf"/>
</dbReference>
<dbReference type="Gene3D" id="3.10.50.40">
    <property type="match status" value="1"/>
</dbReference>
<dbReference type="RefSeq" id="WP_119956544.1">
    <property type="nucleotide sequence ID" value="NZ_QYUR01000008.1"/>
</dbReference>
<evidence type="ECO:0000256" key="7">
    <source>
        <dbReference type="ARBA" id="ARBA00023186"/>
    </source>
</evidence>
<dbReference type="PIRSF" id="PIRSF003095">
    <property type="entry name" value="Trigger_factor"/>
    <property type="match status" value="1"/>
</dbReference>
<dbReference type="GO" id="GO:0051301">
    <property type="term" value="P:cell division"/>
    <property type="evidence" value="ECO:0007669"/>
    <property type="project" value="UniProtKB-KW"/>
</dbReference>
<dbReference type="Pfam" id="PF05698">
    <property type="entry name" value="Trigger_C"/>
    <property type="match status" value="1"/>
</dbReference>
<dbReference type="PANTHER" id="PTHR30560:SF3">
    <property type="entry name" value="TRIGGER FACTOR-LIKE PROTEIN TIG, CHLOROPLASTIC"/>
    <property type="match status" value="1"/>
</dbReference>
<keyword evidence="9 11" id="KW-0131">Cell cycle</keyword>
<evidence type="ECO:0000256" key="10">
    <source>
        <dbReference type="ARBA" id="ARBA00029986"/>
    </source>
</evidence>
<dbReference type="InterPro" id="IPR027304">
    <property type="entry name" value="Trigger_fact/SurA_dom_sf"/>
</dbReference>
<dbReference type="HAMAP" id="MF_00303">
    <property type="entry name" value="Trigger_factor_Tig"/>
    <property type="match status" value="1"/>
</dbReference>
<reference evidence="15 16" key="1">
    <citation type="submission" date="2018-09" db="EMBL/GenBank/DDBJ databases">
        <authorList>
            <person name="Zhu H."/>
        </authorList>
    </citation>
    <scope>NUCLEOTIDE SEQUENCE [LARGE SCALE GENOMIC DNA]</scope>
    <source>
        <strain evidence="15 16">K1S02-6</strain>
    </source>
</reference>
<evidence type="ECO:0000259" key="14">
    <source>
        <dbReference type="PROSITE" id="PS50059"/>
    </source>
</evidence>
<dbReference type="PROSITE" id="PS50059">
    <property type="entry name" value="FKBP_PPIASE"/>
    <property type="match status" value="1"/>
</dbReference>
<dbReference type="EMBL" id="QYUR01000008">
    <property type="protein sequence ID" value="RJG08743.1"/>
    <property type="molecule type" value="Genomic_DNA"/>
</dbReference>
<keyword evidence="8 11" id="KW-0413">Isomerase</keyword>
<gene>
    <name evidence="11" type="primary">tig</name>
    <name evidence="15" type="ORF">D3879_22980</name>
</gene>
<dbReference type="OrthoDB" id="9767721at2"/>
<dbReference type="Gene3D" id="1.10.3120.10">
    <property type="entry name" value="Trigger factor, C-terminal domain"/>
    <property type="match status" value="1"/>
</dbReference>
<dbReference type="FunFam" id="3.10.50.40:FF:000001">
    <property type="entry name" value="Trigger factor"/>
    <property type="match status" value="1"/>
</dbReference>
<dbReference type="GO" id="GO:0003755">
    <property type="term" value="F:peptidyl-prolyl cis-trans isomerase activity"/>
    <property type="evidence" value="ECO:0007669"/>
    <property type="project" value="UniProtKB-UniRule"/>
</dbReference>
<proteinExistence type="inferred from homology"/>
<keyword evidence="11" id="KW-0963">Cytoplasm</keyword>
<dbReference type="AlphaFoldDB" id="A0A418X8P0"/>
<evidence type="ECO:0000256" key="9">
    <source>
        <dbReference type="ARBA" id="ARBA00023306"/>
    </source>
</evidence>
<dbReference type="GO" id="GO:0043335">
    <property type="term" value="P:protein unfolding"/>
    <property type="evidence" value="ECO:0007669"/>
    <property type="project" value="TreeGrafter"/>
</dbReference>
<organism evidence="15 16">
    <name type="scientific">Pseudomonas cavernicola</name>
    <dbReference type="NCBI Taxonomy" id="2320866"/>
    <lineage>
        <taxon>Bacteria</taxon>
        <taxon>Pseudomonadati</taxon>
        <taxon>Pseudomonadota</taxon>
        <taxon>Gammaproteobacteria</taxon>
        <taxon>Pseudomonadales</taxon>
        <taxon>Pseudomonadaceae</taxon>
        <taxon>Pseudomonas</taxon>
    </lineage>
</organism>
<evidence type="ECO:0000256" key="3">
    <source>
        <dbReference type="ARBA" id="ARBA00013194"/>
    </source>
</evidence>
<accession>A0A418X8P0</accession>
<evidence type="ECO:0000256" key="13">
    <source>
        <dbReference type="RuleBase" id="RU003914"/>
    </source>
</evidence>
<dbReference type="InterPro" id="IPR008881">
    <property type="entry name" value="Trigger_fac_ribosome-bd_bac"/>
</dbReference>
<evidence type="ECO:0000256" key="6">
    <source>
        <dbReference type="ARBA" id="ARBA00023110"/>
    </source>
</evidence>
<dbReference type="GO" id="GO:0051083">
    <property type="term" value="P:'de novo' cotranslational protein folding"/>
    <property type="evidence" value="ECO:0007669"/>
    <property type="project" value="TreeGrafter"/>
</dbReference>
<keyword evidence="6 11" id="KW-0697">Rotamase</keyword>
<dbReference type="SUPFAM" id="SSF102735">
    <property type="entry name" value="Trigger factor ribosome-binding domain"/>
    <property type="match status" value="1"/>
</dbReference>
<dbReference type="PANTHER" id="PTHR30560">
    <property type="entry name" value="TRIGGER FACTOR CHAPERONE AND PEPTIDYL-PROLYL CIS/TRANS ISOMERASE"/>
    <property type="match status" value="1"/>
</dbReference>
<evidence type="ECO:0000256" key="5">
    <source>
        <dbReference type="ARBA" id="ARBA00022618"/>
    </source>
</evidence>
<dbReference type="SUPFAM" id="SSF54534">
    <property type="entry name" value="FKBP-like"/>
    <property type="match status" value="1"/>
</dbReference>
<comment type="similarity">
    <text evidence="2 11 13">Belongs to the FKBP-type PPIase family. Tig subfamily.</text>
</comment>
<comment type="function">
    <text evidence="11">Involved in protein export. Acts as a chaperone by maintaining the newly synthesized protein in an open conformation. Functions as a peptidyl-prolyl cis-trans isomerase.</text>
</comment>
<dbReference type="GO" id="GO:0043022">
    <property type="term" value="F:ribosome binding"/>
    <property type="evidence" value="ECO:0007669"/>
    <property type="project" value="TreeGrafter"/>
</dbReference>
<evidence type="ECO:0000256" key="8">
    <source>
        <dbReference type="ARBA" id="ARBA00023235"/>
    </source>
</evidence>
<dbReference type="InterPro" id="IPR001179">
    <property type="entry name" value="PPIase_FKBP_dom"/>
</dbReference>
<dbReference type="SUPFAM" id="SSF109998">
    <property type="entry name" value="Triger factor/SurA peptide-binding domain-like"/>
    <property type="match status" value="1"/>
</dbReference>
<dbReference type="NCBIfam" id="TIGR00115">
    <property type="entry name" value="tig"/>
    <property type="match status" value="1"/>
</dbReference>
<keyword evidence="7 11" id="KW-0143">Chaperone</keyword>
<dbReference type="GO" id="GO:0015031">
    <property type="term" value="P:protein transport"/>
    <property type="evidence" value="ECO:0007669"/>
    <property type="project" value="UniProtKB-UniRule"/>
</dbReference>
<dbReference type="InterPro" id="IPR046357">
    <property type="entry name" value="PPIase_dom_sf"/>
</dbReference>
<comment type="caution">
    <text evidence="15">The sequence shown here is derived from an EMBL/GenBank/DDBJ whole genome shotgun (WGS) entry which is preliminary data.</text>
</comment>
<dbReference type="InterPro" id="IPR036611">
    <property type="entry name" value="Trigger_fac_ribosome-bd_sf"/>
</dbReference>
<evidence type="ECO:0000313" key="16">
    <source>
        <dbReference type="Proteomes" id="UP000284021"/>
    </source>
</evidence>
<comment type="domain">
    <text evidence="11">Consists of 3 domains; the N-terminus binds the ribosome, the middle domain has PPIase activity, while the C-terminus has intrinsic chaperone activity on its own.</text>
</comment>
<dbReference type="InterPro" id="IPR005215">
    <property type="entry name" value="Trig_fac"/>
</dbReference>
<dbReference type="Pfam" id="PF00254">
    <property type="entry name" value="FKBP_C"/>
    <property type="match status" value="1"/>
</dbReference>
<feature type="domain" description="PPIase FKBP-type" evidence="14">
    <location>
        <begin position="161"/>
        <end position="221"/>
    </location>
</feature>
<evidence type="ECO:0000256" key="1">
    <source>
        <dbReference type="ARBA" id="ARBA00000971"/>
    </source>
</evidence>
<evidence type="ECO:0000256" key="2">
    <source>
        <dbReference type="ARBA" id="ARBA00005464"/>
    </source>
</evidence>
<dbReference type="EC" id="5.2.1.8" evidence="3 11"/>
<comment type="catalytic activity">
    <reaction evidence="1 11 12">
        <text>[protein]-peptidylproline (omega=180) = [protein]-peptidylproline (omega=0)</text>
        <dbReference type="Rhea" id="RHEA:16237"/>
        <dbReference type="Rhea" id="RHEA-COMP:10747"/>
        <dbReference type="Rhea" id="RHEA-COMP:10748"/>
        <dbReference type="ChEBI" id="CHEBI:83833"/>
        <dbReference type="ChEBI" id="CHEBI:83834"/>
        <dbReference type="EC" id="5.2.1.8"/>
    </reaction>
</comment>
<protein>
    <recommendedName>
        <fullName evidence="4 11">Trigger factor</fullName>
        <shortName evidence="11">TF</shortName>
        <ecNumber evidence="3 11">5.2.1.8</ecNumber>
    </recommendedName>
    <alternativeName>
        <fullName evidence="10 11">PPIase</fullName>
    </alternativeName>
</protein>
<dbReference type="InterPro" id="IPR008880">
    <property type="entry name" value="Trigger_fac_C"/>
</dbReference>
<dbReference type="Gene3D" id="3.30.70.1050">
    <property type="entry name" value="Trigger factor ribosome-binding domain"/>
    <property type="match status" value="1"/>
</dbReference>
<keyword evidence="16" id="KW-1185">Reference proteome</keyword>
<dbReference type="Proteomes" id="UP000284021">
    <property type="component" value="Unassembled WGS sequence"/>
</dbReference>